<dbReference type="GO" id="GO:0046872">
    <property type="term" value="F:metal ion binding"/>
    <property type="evidence" value="ECO:0007669"/>
    <property type="project" value="UniProtKB-KW"/>
</dbReference>
<dbReference type="AlphaFoldDB" id="A0AAE3JMQ6"/>
<evidence type="ECO:0000313" key="18">
    <source>
        <dbReference type="EMBL" id="MCG2460155.1"/>
    </source>
</evidence>
<dbReference type="RefSeq" id="WP_317901299.1">
    <property type="nucleotide sequence ID" value="NZ_JAIRBC010000006.1"/>
</dbReference>
<dbReference type="GO" id="GO:0006431">
    <property type="term" value="P:methionyl-tRNA aminoacylation"/>
    <property type="evidence" value="ECO:0007669"/>
    <property type="project" value="UniProtKB-UniRule"/>
</dbReference>
<keyword evidence="14 16" id="KW-0030">Aminoacyl-tRNA synthetase</keyword>
<evidence type="ECO:0000256" key="13">
    <source>
        <dbReference type="ARBA" id="ARBA00022917"/>
    </source>
</evidence>
<dbReference type="Pfam" id="PF19303">
    <property type="entry name" value="Anticodon_3"/>
    <property type="match status" value="1"/>
</dbReference>
<proteinExistence type="inferred from homology"/>
<keyword evidence="9 16" id="KW-0547">Nucleotide-binding</keyword>
<evidence type="ECO:0000256" key="8">
    <source>
        <dbReference type="ARBA" id="ARBA00022723"/>
    </source>
</evidence>
<dbReference type="InterPro" id="IPR014729">
    <property type="entry name" value="Rossmann-like_a/b/a_fold"/>
</dbReference>
<comment type="function">
    <text evidence="1 16">Is required not only for elongation of protein synthesis but also for the initiation of all mRNA translation through initiator tRNA(fMet) aminoacylation.</text>
</comment>
<feature type="short sequence motif" description="'KMSKS' region" evidence="16">
    <location>
        <begin position="339"/>
        <end position="343"/>
    </location>
</feature>
<dbReference type="GO" id="GO:0004825">
    <property type="term" value="F:methionine-tRNA ligase activity"/>
    <property type="evidence" value="ECO:0007669"/>
    <property type="project" value="UniProtKB-UniRule"/>
</dbReference>
<feature type="binding site" evidence="16">
    <location>
        <position position="163"/>
    </location>
    <ligand>
        <name>Zn(2+)</name>
        <dbReference type="ChEBI" id="CHEBI:29105"/>
    </ligand>
</feature>
<keyword evidence="13 16" id="KW-0648">Protein biosynthesis</keyword>
<dbReference type="Pfam" id="PF09334">
    <property type="entry name" value="tRNA-synt_1g"/>
    <property type="match status" value="1"/>
</dbReference>
<dbReference type="SUPFAM" id="SSF52374">
    <property type="entry name" value="Nucleotidylyl transferase"/>
    <property type="match status" value="1"/>
</dbReference>
<dbReference type="InterPro" id="IPR009080">
    <property type="entry name" value="tRNAsynth_Ia_anticodon-bd"/>
</dbReference>
<dbReference type="CDD" id="cd02800">
    <property type="entry name" value="tRNA_bind_EcMetRS_like"/>
    <property type="match status" value="1"/>
</dbReference>
<dbReference type="PROSITE" id="PS00178">
    <property type="entry name" value="AA_TRNA_LIGASE_I"/>
    <property type="match status" value="1"/>
</dbReference>
<dbReference type="InterPro" id="IPR033911">
    <property type="entry name" value="MetRS_core"/>
</dbReference>
<evidence type="ECO:0000256" key="11">
    <source>
        <dbReference type="ARBA" id="ARBA00022840"/>
    </source>
</evidence>
<feature type="binding site" evidence="16">
    <location>
        <position position="153"/>
    </location>
    <ligand>
        <name>Zn(2+)</name>
        <dbReference type="ChEBI" id="CHEBI:29105"/>
    </ligand>
</feature>
<feature type="binding site" evidence="16">
    <location>
        <position position="150"/>
    </location>
    <ligand>
        <name>Zn(2+)</name>
        <dbReference type="ChEBI" id="CHEBI:29105"/>
    </ligand>
</feature>
<dbReference type="PRINTS" id="PR01041">
    <property type="entry name" value="TRNASYNTHMET"/>
</dbReference>
<feature type="domain" description="TRNA-binding" evidence="17">
    <location>
        <begin position="590"/>
        <end position="692"/>
    </location>
</feature>
<gene>
    <name evidence="16 18" type="primary">metG</name>
    <name evidence="18" type="ORF">K8352_05305</name>
</gene>
<dbReference type="CDD" id="cd07957">
    <property type="entry name" value="Anticodon_Ia_Met"/>
    <property type="match status" value="1"/>
</dbReference>
<keyword evidence="12 16" id="KW-0694">RNA-binding</keyword>
<comment type="catalytic activity">
    <reaction evidence="15 16">
        <text>tRNA(Met) + L-methionine + ATP = L-methionyl-tRNA(Met) + AMP + diphosphate</text>
        <dbReference type="Rhea" id="RHEA:13481"/>
        <dbReference type="Rhea" id="RHEA-COMP:9667"/>
        <dbReference type="Rhea" id="RHEA-COMP:9698"/>
        <dbReference type="ChEBI" id="CHEBI:30616"/>
        <dbReference type="ChEBI" id="CHEBI:33019"/>
        <dbReference type="ChEBI" id="CHEBI:57844"/>
        <dbReference type="ChEBI" id="CHEBI:78442"/>
        <dbReference type="ChEBI" id="CHEBI:78530"/>
        <dbReference type="ChEBI" id="CHEBI:456215"/>
        <dbReference type="EC" id="6.1.1.10"/>
    </reaction>
</comment>
<dbReference type="InterPro" id="IPR023458">
    <property type="entry name" value="Met-tRNA_ligase_1"/>
</dbReference>
<comment type="subcellular location">
    <subcellularLocation>
        <location evidence="2 16">Cytoplasm</location>
    </subcellularLocation>
</comment>
<dbReference type="NCBIfam" id="NF001100">
    <property type="entry name" value="PRK00133.1"/>
    <property type="match status" value="1"/>
</dbReference>
<dbReference type="SUPFAM" id="SSF50249">
    <property type="entry name" value="Nucleic acid-binding proteins"/>
    <property type="match status" value="1"/>
</dbReference>
<dbReference type="Gene3D" id="2.40.50.140">
    <property type="entry name" value="Nucleic acid-binding proteins"/>
    <property type="match status" value="1"/>
</dbReference>
<evidence type="ECO:0000256" key="15">
    <source>
        <dbReference type="ARBA" id="ARBA00047364"/>
    </source>
</evidence>
<dbReference type="FunFam" id="2.20.28.20:FF:000001">
    <property type="entry name" value="Methionine--tRNA ligase"/>
    <property type="match status" value="1"/>
</dbReference>
<dbReference type="Gene3D" id="2.20.28.20">
    <property type="entry name" value="Methionyl-tRNA synthetase, Zn-domain"/>
    <property type="match status" value="1"/>
</dbReference>
<reference evidence="18" key="1">
    <citation type="submission" date="2023-02" db="EMBL/GenBank/DDBJ databases">
        <title>Genome of Flavobacteriaceae gen. nov. sp. strain F89.</title>
        <authorList>
            <person name="Wang Y."/>
        </authorList>
    </citation>
    <scope>NUCLEOTIDE SEQUENCE</scope>
    <source>
        <strain evidence="18">F89</strain>
    </source>
</reference>
<evidence type="ECO:0000256" key="4">
    <source>
        <dbReference type="ARBA" id="ARBA00011738"/>
    </source>
</evidence>
<evidence type="ECO:0000256" key="9">
    <source>
        <dbReference type="ARBA" id="ARBA00022741"/>
    </source>
</evidence>
<dbReference type="PANTHER" id="PTHR45765">
    <property type="entry name" value="METHIONINE--TRNA LIGASE"/>
    <property type="match status" value="1"/>
</dbReference>
<comment type="similarity">
    <text evidence="3 16">Belongs to the class-I aminoacyl-tRNA synthetase family. MetG type 1 subfamily.</text>
</comment>
<evidence type="ECO:0000256" key="5">
    <source>
        <dbReference type="ARBA" id="ARBA00022490"/>
    </source>
</evidence>
<dbReference type="GO" id="GO:0000049">
    <property type="term" value="F:tRNA binding"/>
    <property type="evidence" value="ECO:0007669"/>
    <property type="project" value="UniProtKB-UniRule"/>
</dbReference>
<evidence type="ECO:0000256" key="6">
    <source>
        <dbReference type="ARBA" id="ARBA00022555"/>
    </source>
</evidence>
<dbReference type="PROSITE" id="PS50886">
    <property type="entry name" value="TRBD"/>
    <property type="match status" value="1"/>
</dbReference>
<evidence type="ECO:0000256" key="3">
    <source>
        <dbReference type="ARBA" id="ARBA00008258"/>
    </source>
</evidence>
<dbReference type="GO" id="GO:0005524">
    <property type="term" value="F:ATP binding"/>
    <property type="evidence" value="ECO:0007669"/>
    <property type="project" value="UniProtKB-UniRule"/>
</dbReference>
<keyword evidence="19" id="KW-1185">Reference proteome</keyword>
<dbReference type="NCBIfam" id="TIGR00398">
    <property type="entry name" value="metG"/>
    <property type="match status" value="1"/>
</dbReference>
<feature type="binding site" evidence="16">
    <location>
        <position position="166"/>
    </location>
    <ligand>
        <name>Zn(2+)</name>
        <dbReference type="ChEBI" id="CHEBI:29105"/>
    </ligand>
</feature>
<accession>A0AAE3JMQ6</accession>
<organism evidence="18 19">
    <name type="scientific">Cerina litoralis</name>
    <dbReference type="NCBI Taxonomy" id="2874477"/>
    <lineage>
        <taxon>Bacteria</taxon>
        <taxon>Pseudomonadati</taxon>
        <taxon>Bacteroidota</taxon>
        <taxon>Flavobacteriia</taxon>
        <taxon>Flavobacteriales</taxon>
        <taxon>Flavobacteriaceae</taxon>
        <taxon>Cerina</taxon>
    </lineage>
</organism>
<evidence type="ECO:0000256" key="1">
    <source>
        <dbReference type="ARBA" id="ARBA00003314"/>
    </source>
</evidence>
<dbReference type="InterPro" id="IPR002547">
    <property type="entry name" value="tRNA-bd_dom"/>
</dbReference>
<keyword evidence="11 16" id="KW-0067">ATP-binding</keyword>
<comment type="cofactor">
    <cofactor evidence="16">
        <name>Zn(2+)</name>
        <dbReference type="ChEBI" id="CHEBI:29105"/>
    </cofactor>
    <text evidence="16">Binds 1 zinc ion per subunit.</text>
</comment>
<dbReference type="GO" id="GO:0005829">
    <property type="term" value="C:cytosol"/>
    <property type="evidence" value="ECO:0007669"/>
    <property type="project" value="TreeGrafter"/>
</dbReference>
<protein>
    <recommendedName>
        <fullName evidence="16">Methionine--tRNA ligase</fullName>
        <ecNumber evidence="16">6.1.1.10</ecNumber>
    </recommendedName>
    <alternativeName>
        <fullName evidence="16">Methionyl-tRNA synthetase</fullName>
        <shortName evidence="16">MetRS</shortName>
    </alternativeName>
</protein>
<evidence type="ECO:0000256" key="7">
    <source>
        <dbReference type="ARBA" id="ARBA00022598"/>
    </source>
</evidence>
<sequence>MAQEQQRPARYTITSALPYTNGPIHIGHLAGVYVPADIYARYLRLTGNDVLFVGGSDEHGVAISMKAKKEGVAPQQIIDKYHGIIKKSFADFGISFDNYSRTSLPVHHKTASDFFKKLYDKGDFLEETTAQLYDPEADQFLADRFVIGTCPKCGHKEAYGDQCENCGSSLNATDLIDPKSTISGAVPTLKETKHWFLPLERYEDFLKEWILEGHKSDWKPNVYGQCKSWIDDGLKPRAVTRDLDWGIPVPLKGAEGKVLYVWFDAPIGYISSTKEWAEREGVDWKPYWMDKDTKLVHFIGKDNIVFHCIIFPSMLKAHGDFILPDNVPANEFLNLEGQKLSTSKNWAVWLHEYLEEFPNMQDVLRYTLTANAPETKDNDFTWKDFQARNNNELVAIFGNFINRVAVLTHKYYDGVVPTPSSFGKVDLETLDTLKKYPDIISSSLERYRFREAGQEVMNLARLGNKYLADEEPWKVIKQDEDRVRTIMFTALQIASALAILCEPFLPFTSDKLKQILNLSSTSPNNRWEDVANEDILIRAGHQINQAELLFSKVEDDAIQAQLDKLEATKKANETMNKEAVAQKETITFEDFSKLDMRVGTIVEAEKMAKAKKLLVLKVDTGLDIRTIVSGIAESFSPEEIVGKKVTVLVNLAPRTLRGVDSEGMILMTENADGKLVFLNPDEAGVDNGEAIN</sequence>
<feature type="short sequence motif" description="'HIGH' region" evidence="16">
    <location>
        <begin position="18"/>
        <end position="28"/>
    </location>
</feature>
<dbReference type="InterPro" id="IPR012340">
    <property type="entry name" value="NA-bd_OB-fold"/>
</dbReference>
<keyword evidence="6 16" id="KW-0820">tRNA-binding</keyword>
<dbReference type="InterPro" id="IPR015413">
    <property type="entry name" value="Methionyl/Leucyl_tRNA_Synth"/>
</dbReference>
<feature type="binding site" evidence="16">
    <location>
        <position position="342"/>
    </location>
    <ligand>
        <name>ATP</name>
        <dbReference type="ChEBI" id="CHEBI:30616"/>
    </ligand>
</feature>
<keyword evidence="10 16" id="KW-0862">Zinc</keyword>
<evidence type="ECO:0000256" key="16">
    <source>
        <dbReference type="HAMAP-Rule" id="MF_00098"/>
    </source>
</evidence>
<dbReference type="InterPro" id="IPR001412">
    <property type="entry name" value="aa-tRNA-synth_I_CS"/>
</dbReference>
<dbReference type="Gene3D" id="3.40.50.620">
    <property type="entry name" value="HUPs"/>
    <property type="match status" value="1"/>
</dbReference>
<keyword evidence="5 16" id="KW-0963">Cytoplasm</keyword>
<evidence type="ECO:0000256" key="12">
    <source>
        <dbReference type="ARBA" id="ARBA00022884"/>
    </source>
</evidence>
<dbReference type="SUPFAM" id="SSF57770">
    <property type="entry name" value="Methionyl-tRNA synthetase (MetRS), Zn-domain"/>
    <property type="match status" value="1"/>
</dbReference>
<dbReference type="Proteomes" id="UP001200642">
    <property type="component" value="Unassembled WGS sequence"/>
</dbReference>
<evidence type="ECO:0000256" key="10">
    <source>
        <dbReference type="ARBA" id="ARBA00022833"/>
    </source>
</evidence>
<dbReference type="HAMAP" id="MF_00098">
    <property type="entry name" value="Met_tRNA_synth_type1"/>
    <property type="match status" value="1"/>
</dbReference>
<comment type="subunit">
    <text evidence="4 16">Homodimer.</text>
</comment>
<evidence type="ECO:0000259" key="17">
    <source>
        <dbReference type="PROSITE" id="PS50886"/>
    </source>
</evidence>
<dbReference type="InterPro" id="IPR004495">
    <property type="entry name" value="Met-tRNA-synth_bsu_C"/>
</dbReference>
<dbReference type="FunFam" id="2.40.50.140:FF:000042">
    <property type="entry name" value="Methionine--tRNA ligase"/>
    <property type="match status" value="1"/>
</dbReference>
<dbReference type="SUPFAM" id="SSF47323">
    <property type="entry name" value="Anticodon-binding domain of a subclass of class I aminoacyl-tRNA synthetases"/>
    <property type="match status" value="1"/>
</dbReference>
<dbReference type="InterPro" id="IPR029038">
    <property type="entry name" value="MetRS_Zn"/>
</dbReference>
<dbReference type="NCBIfam" id="TIGR00399">
    <property type="entry name" value="metG_C_term"/>
    <property type="match status" value="1"/>
</dbReference>
<name>A0AAE3JMQ6_9FLAO</name>
<evidence type="ECO:0000256" key="14">
    <source>
        <dbReference type="ARBA" id="ARBA00023146"/>
    </source>
</evidence>
<comment type="caution">
    <text evidence="18">The sequence shown here is derived from an EMBL/GenBank/DDBJ whole genome shotgun (WGS) entry which is preliminary data.</text>
</comment>
<evidence type="ECO:0000256" key="2">
    <source>
        <dbReference type="ARBA" id="ARBA00004496"/>
    </source>
</evidence>
<dbReference type="EMBL" id="JAIRBC010000006">
    <property type="protein sequence ID" value="MCG2460155.1"/>
    <property type="molecule type" value="Genomic_DNA"/>
</dbReference>
<dbReference type="Pfam" id="PF01588">
    <property type="entry name" value="tRNA_bind"/>
    <property type="match status" value="1"/>
</dbReference>
<dbReference type="Gene3D" id="1.10.730.10">
    <property type="entry name" value="Isoleucyl-tRNA Synthetase, Domain 1"/>
    <property type="match status" value="1"/>
</dbReference>
<dbReference type="EC" id="6.1.1.10" evidence="16"/>
<evidence type="ECO:0000313" key="19">
    <source>
        <dbReference type="Proteomes" id="UP001200642"/>
    </source>
</evidence>
<dbReference type="InterPro" id="IPR014758">
    <property type="entry name" value="Met-tRNA_synth"/>
</dbReference>
<dbReference type="CDD" id="cd00814">
    <property type="entry name" value="MetRS_core"/>
    <property type="match status" value="1"/>
</dbReference>
<keyword evidence="8 16" id="KW-0479">Metal-binding</keyword>
<keyword evidence="7 16" id="KW-0436">Ligase</keyword>
<dbReference type="PANTHER" id="PTHR45765:SF1">
    <property type="entry name" value="METHIONINE--TRNA LIGASE, CYTOPLASMIC"/>
    <property type="match status" value="1"/>
</dbReference>
<dbReference type="InterPro" id="IPR041872">
    <property type="entry name" value="Anticodon_Met"/>
</dbReference>